<evidence type="ECO:0000256" key="5">
    <source>
        <dbReference type="ARBA" id="ARBA00022917"/>
    </source>
</evidence>
<proteinExistence type="predicted"/>
<keyword evidence="6" id="KW-0342">GTP-binding</keyword>
<reference evidence="10 11" key="1">
    <citation type="submission" date="2019-07" db="EMBL/GenBank/DDBJ databases">
        <title>Genomic Encyclopedia of Archaeal and Bacterial Type Strains, Phase II (KMG-II): from individual species to whole genera.</title>
        <authorList>
            <person name="Goeker M."/>
        </authorList>
    </citation>
    <scope>NUCLEOTIDE SEQUENCE [LARGE SCALE GENOMIC DNA]</scope>
    <source>
        <strain evidence="10 11">ATCC BAA-1139</strain>
    </source>
</reference>
<dbReference type="InterPro" id="IPR009001">
    <property type="entry name" value="Transl_elong_EF1A/Init_IF2_C"/>
</dbReference>
<dbReference type="CDD" id="cd15491">
    <property type="entry name" value="selB_III"/>
    <property type="match status" value="1"/>
</dbReference>
<dbReference type="GO" id="GO:0001514">
    <property type="term" value="P:selenocysteine incorporation"/>
    <property type="evidence" value="ECO:0007669"/>
    <property type="project" value="InterPro"/>
</dbReference>
<dbReference type="InterPro" id="IPR036390">
    <property type="entry name" value="WH_DNA-bd_sf"/>
</dbReference>
<evidence type="ECO:0000256" key="6">
    <source>
        <dbReference type="ARBA" id="ARBA00023134"/>
    </source>
</evidence>
<dbReference type="InterPro" id="IPR005225">
    <property type="entry name" value="Small_GTP-bd"/>
</dbReference>
<dbReference type="PROSITE" id="PS51722">
    <property type="entry name" value="G_TR_2"/>
    <property type="match status" value="1"/>
</dbReference>
<evidence type="ECO:0000256" key="3">
    <source>
        <dbReference type="ARBA" id="ARBA00022490"/>
    </source>
</evidence>
<dbReference type="CDD" id="cd04171">
    <property type="entry name" value="SelB"/>
    <property type="match status" value="1"/>
</dbReference>
<evidence type="ECO:0000259" key="9">
    <source>
        <dbReference type="PROSITE" id="PS51722"/>
    </source>
</evidence>
<dbReference type="InterPro" id="IPR036388">
    <property type="entry name" value="WH-like_DNA-bd_sf"/>
</dbReference>
<dbReference type="SUPFAM" id="SSF50447">
    <property type="entry name" value="Translation proteins"/>
    <property type="match status" value="1"/>
</dbReference>
<dbReference type="GO" id="GO:0003924">
    <property type="term" value="F:GTPase activity"/>
    <property type="evidence" value="ECO:0007669"/>
    <property type="project" value="InterPro"/>
</dbReference>
<organism evidence="10 11">
    <name type="scientific">Geobacter argillaceus</name>
    <dbReference type="NCBI Taxonomy" id="345631"/>
    <lineage>
        <taxon>Bacteria</taxon>
        <taxon>Pseudomonadati</taxon>
        <taxon>Thermodesulfobacteriota</taxon>
        <taxon>Desulfuromonadia</taxon>
        <taxon>Geobacterales</taxon>
        <taxon>Geobacteraceae</taxon>
        <taxon>Geobacter</taxon>
    </lineage>
</organism>
<comment type="subcellular location">
    <subcellularLocation>
        <location evidence="1">Cytoplasm</location>
    </subcellularLocation>
</comment>
<name>A0A562VF85_9BACT</name>
<dbReference type="Proteomes" id="UP000319449">
    <property type="component" value="Unassembled WGS sequence"/>
</dbReference>
<dbReference type="Pfam" id="PF09106">
    <property type="entry name" value="WHD_2nd_SelB"/>
    <property type="match status" value="1"/>
</dbReference>
<keyword evidence="5" id="KW-0648">Protein biosynthesis</keyword>
<dbReference type="GO" id="GO:0005525">
    <property type="term" value="F:GTP binding"/>
    <property type="evidence" value="ECO:0007669"/>
    <property type="project" value="UniProtKB-KW"/>
</dbReference>
<dbReference type="NCBIfam" id="TIGR00475">
    <property type="entry name" value="selB"/>
    <property type="match status" value="1"/>
</dbReference>
<dbReference type="Gene3D" id="3.40.50.300">
    <property type="entry name" value="P-loop containing nucleotide triphosphate hydrolases"/>
    <property type="match status" value="1"/>
</dbReference>
<feature type="domain" description="Tr-type G" evidence="9">
    <location>
        <begin position="40"/>
        <end position="213"/>
    </location>
</feature>
<keyword evidence="10" id="KW-0251">Elongation factor</keyword>
<comment type="function">
    <text evidence="7">Translation factor necessary for the incorporation of selenocysteine into proteins. It probably replaces EF-Tu for the insertion of selenocysteine directed by the UGA codon. SelB binds GTP and GDP.</text>
</comment>
<keyword evidence="11" id="KW-1185">Reference proteome</keyword>
<gene>
    <name evidence="10" type="ORF">JN12_03331</name>
</gene>
<dbReference type="GO" id="GO:0005829">
    <property type="term" value="C:cytosol"/>
    <property type="evidence" value="ECO:0007669"/>
    <property type="project" value="TreeGrafter"/>
</dbReference>
<dbReference type="InterPro" id="IPR000795">
    <property type="entry name" value="T_Tr_GTP-bd_dom"/>
</dbReference>
<keyword evidence="4" id="KW-0547">Nucleotide-binding</keyword>
<evidence type="ECO:0000313" key="11">
    <source>
        <dbReference type="Proteomes" id="UP000319449"/>
    </source>
</evidence>
<dbReference type="PROSITE" id="PS00301">
    <property type="entry name" value="G_TR_1"/>
    <property type="match status" value="1"/>
</dbReference>
<sequence>MALLPDVQSIGKGALCGVLFLCYKGQPEYSFETVCGAPFMKHLILGTAGHIDHGKTSLVKALTGIDTDRLKEEKARGITIELGFAHLELADGTQFGIVDVPGHERFVRAMVAGVGGMDLVMLVIAADEGVMPQTREHLEICQLLGVKKGLVALTKSDMVDPDWLGLVAEEVREYLAGSFLEGAAIVPVSSRTGAGLDDLRQELARLAAGVGQKRSDGPFRLPVDRVFTVAGFGTVVTGTLLSGSIRVGDEVEILPGGLTSRVRGLQAHGAKAETGEAGQRLAVNLQGVEHTDLERGDVVVPRELYRTTRAVDVRLNYLPSAPRELRHRSTLRLHSATYEVSAQVILFDRDTLQPGESALAQLRLARPVLLLPGDPFVLRTYSPSATLGGGTVLDPAPPRRRRRTTEAMELLTAIEEGDEGDRIGRMVAASLLSGLTVGELTNRTGLSAKRLDAALTPLLSGGTVIQVVREPRMFLGREAFAALKESVLAELDSYLQENALKEGISKEELKTRLPKRSDPRFFTPVLASLEKEGTVVADRDLVKLPGRKGTATPEQTGLREKIGSALLNGDSEPPTVKELCDLVQVPEKVLLEQLNSLVREGEVIRVKSDLYYAATPLAAIREKLFARLTETGEITPNEFREITGLSRKFMIPLLEYFDSTKLTIRVGDKRILRK</sequence>
<dbReference type="InterPro" id="IPR050055">
    <property type="entry name" value="EF-Tu_GTPase"/>
</dbReference>
<keyword evidence="3" id="KW-0963">Cytoplasm</keyword>
<dbReference type="InterPro" id="IPR057335">
    <property type="entry name" value="Beta-barrel_SelB"/>
</dbReference>
<comment type="caution">
    <text evidence="10">The sequence shown here is derived from an EMBL/GenBank/DDBJ whole genome shotgun (WGS) entry which is preliminary data.</text>
</comment>
<dbReference type="SUPFAM" id="SSF52540">
    <property type="entry name" value="P-loop containing nucleoside triphosphate hydrolases"/>
    <property type="match status" value="1"/>
</dbReference>
<dbReference type="Pfam" id="PF03144">
    <property type="entry name" value="GTP_EFTU_D2"/>
    <property type="match status" value="1"/>
</dbReference>
<evidence type="ECO:0000256" key="4">
    <source>
        <dbReference type="ARBA" id="ARBA00022741"/>
    </source>
</evidence>
<dbReference type="EMBL" id="VLLN01000026">
    <property type="protein sequence ID" value="TWJ16576.1"/>
    <property type="molecule type" value="Genomic_DNA"/>
</dbReference>
<dbReference type="InterPro" id="IPR015191">
    <property type="entry name" value="SelB_WHD4"/>
</dbReference>
<dbReference type="GO" id="GO:0003746">
    <property type="term" value="F:translation elongation factor activity"/>
    <property type="evidence" value="ECO:0007669"/>
    <property type="project" value="UniProtKB-KW"/>
</dbReference>
<dbReference type="Gene3D" id="1.10.10.10">
    <property type="entry name" value="Winged helix-like DNA-binding domain superfamily/Winged helix DNA-binding domain"/>
    <property type="match status" value="1"/>
</dbReference>
<dbReference type="InterPro" id="IPR031157">
    <property type="entry name" value="G_TR_CS"/>
</dbReference>
<dbReference type="CDD" id="cd03696">
    <property type="entry name" value="SelB_II"/>
    <property type="match status" value="1"/>
</dbReference>
<dbReference type="PANTHER" id="PTHR43721:SF22">
    <property type="entry name" value="ELONGATION FACTOR TU, MITOCHONDRIAL"/>
    <property type="match status" value="1"/>
</dbReference>
<evidence type="ECO:0000256" key="2">
    <source>
        <dbReference type="ARBA" id="ARBA00015953"/>
    </source>
</evidence>
<dbReference type="Pfam" id="PF09107">
    <property type="entry name" value="WHD_3rd_SelB"/>
    <property type="match status" value="1"/>
</dbReference>
<dbReference type="PANTHER" id="PTHR43721">
    <property type="entry name" value="ELONGATION FACTOR TU-RELATED"/>
    <property type="match status" value="1"/>
</dbReference>
<dbReference type="InterPro" id="IPR009000">
    <property type="entry name" value="Transl_B-barrel_sf"/>
</dbReference>
<dbReference type="Gene3D" id="2.40.30.10">
    <property type="entry name" value="Translation factors"/>
    <property type="match status" value="1"/>
</dbReference>
<dbReference type="NCBIfam" id="TIGR00231">
    <property type="entry name" value="small_GTP"/>
    <property type="match status" value="1"/>
</dbReference>
<dbReference type="GO" id="GO:0003723">
    <property type="term" value="F:RNA binding"/>
    <property type="evidence" value="ECO:0007669"/>
    <property type="project" value="InterPro"/>
</dbReference>
<dbReference type="InterPro" id="IPR015190">
    <property type="entry name" value="Elong_fac_SelB-wing-hlx_typ-2"/>
</dbReference>
<evidence type="ECO:0000256" key="8">
    <source>
        <dbReference type="ARBA" id="ARBA00031615"/>
    </source>
</evidence>
<protein>
    <recommendedName>
        <fullName evidence="2">Selenocysteine-specific elongation factor</fullName>
    </recommendedName>
    <alternativeName>
        <fullName evidence="8">SelB translation factor</fullName>
    </alternativeName>
</protein>
<dbReference type="AlphaFoldDB" id="A0A562VF85"/>
<dbReference type="InterPro" id="IPR027417">
    <property type="entry name" value="P-loop_NTPase"/>
</dbReference>
<dbReference type="InterPro" id="IPR004161">
    <property type="entry name" value="EFTu-like_2"/>
</dbReference>
<evidence type="ECO:0000313" key="10">
    <source>
        <dbReference type="EMBL" id="TWJ16576.1"/>
    </source>
</evidence>
<dbReference type="Gene3D" id="1.10.10.2770">
    <property type="match status" value="1"/>
</dbReference>
<accession>A0A562VF85</accession>
<evidence type="ECO:0000256" key="1">
    <source>
        <dbReference type="ARBA" id="ARBA00004496"/>
    </source>
</evidence>
<evidence type="ECO:0000256" key="7">
    <source>
        <dbReference type="ARBA" id="ARBA00025526"/>
    </source>
</evidence>
<dbReference type="InterPro" id="IPR004535">
    <property type="entry name" value="Transl_elong_SelB"/>
</dbReference>
<dbReference type="Pfam" id="PF25461">
    <property type="entry name" value="Beta-barrel_SelB"/>
    <property type="match status" value="1"/>
</dbReference>
<dbReference type="Pfam" id="PF00009">
    <property type="entry name" value="GTP_EFTU"/>
    <property type="match status" value="1"/>
</dbReference>
<dbReference type="FunFam" id="3.40.50.300:FF:001064">
    <property type="entry name" value="Selenocysteine-specific translation elongation factor"/>
    <property type="match status" value="1"/>
</dbReference>
<dbReference type="SUPFAM" id="SSF46785">
    <property type="entry name" value="Winged helix' DNA-binding domain"/>
    <property type="match status" value="3"/>
</dbReference>
<dbReference type="SUPFAM" id="SSF50465">
    <property type="entry name" value="EF-Tu/eEF-1alpha/eIF2-gamma C-terminal domain"/>
    <property type="match status" value="1"/>
</dbReference>